<name>A0A9P0J650_APHGO</name>
<organism evidence="1 2">
    <name type="scientific">Aphis gossypii</name>
    <name type="common">Cotton aphid</name>
    <dbReference type="NCBI Taxonomy" id="80765"/>
    <lineage>
        <taxon>Eukaryota</taxon>
        <taxon>Metazoa</taxon>
        <taxon>Ecdysozoa</taxon>
        <taxon>Arthropoda</taxon>
        <taxon>Hexapoda</taxon>
        <taxon>Insecta</taxon>
        <taxon>Pterygota</taxon>
        <taxon>Neoptera</taxon>
        <taxon>Paraneoptera</taxon>
        <taxon>Hemiptera</taxon>
        <taxon>Sternorrhyncha</taxon>
        <taxon>Aphidomorpha</taxon>
        <taxon>Aphidoidea</taxon>
        <taxon>Aphididae</taxon>
        <taxon>Aphidini</taxon>
        <taxon>Aphis</taxon>
        <taxon>Aphis</taxon>
    </lineage>
</organism>
<reference evidence="1" key="1">
    <citation type="submission" date="2022-02" db="EMBL/GenBank/DDBJ databases">
        <authorList>
            <person name="King R."/>
        </authorList>
    </citation>
    <scope>NUCLEOTIDE SEQUENCE</scope>
</reference>
<dbReference type="AlphaFoldDB" id="A0A9P0J650"/>
<keyword evidence="2" id="KW-1185">Reference proteome</keyword>
<dbReference type="EMBL" id="OU899036">
    <property type="protein sequence ID" value="CAH1731003.1"/>
    <property type="molecule type" value="Genomic_DNA"/>
</dbReference>
<protein>
    <submittedName>
        <fullName evidence="1">Uncharacterized protein</fullName>
    </submittedName>
</protein>
<proteinExistence type="predicted"/>
<evidence type="ECO:0000313" key="2">
    <source>
        <dbReference type="Proteomes" id="UP001154329"/>
    </source>
</evidence>
<sequence length="140" mass="16646">MNNRKSIPTKSRSNAKSIESNLEAVPKIDIAEKEKKPSMNFRIIWSKIRDYFGKADETEIVPIVTDDASIQKEIEEIKDNRFFVELQREFKKIPKRERKQIKLQFLKYIQEAQPTKYESHKDKGYFTDLMSCIKQEVLLF</sequence>
<accession>A0A9P0J650</accession>
<gene>
    <name evidence="1" type="ORF">APHIGO_LOCUS7805</name>
</gene>
<evidence type="ECO:0000313" key="1">
    <source>
        <dbReference type="EMBL" id="CAH1731003.1"/>
    </source>
</evidence>
<dbReference type="Proteomes" id="UP001154329">
    <property type="component" value="Chromosome 3"/>
</dbReference>
<dbReference type="OrthoDB" id="10342213at2759"/>
<reference evidence="1" key="2">
    <citation type="submission" date="2022-10" db="EMBL/GenBank/DDBJ databases">
        <authorList>
            <consortium name="ENA_rothamsted_submissions"/>
            <consortium name="culmorum"/>
            <person name="King R."/>
        </authorList>
    </citation>
    <scope>NUCLEOTIDE SEQUENCE</scope>
</reference>